<comment type="subcellular location">
    <subcellularLocation>
        <location evidence="1">Membrane</location>
    </subcellularLocation>
</comment>
<feature type="domain" description="POTRA" evidence="7">
    <location>
        <begin position="76"/>
        <end position="151"/>
    </location>
</feature>
<evidence type="ECO:0000313" key="8">
    <source>
        <dbReference type="EMBL" id="OIR05017.1"/>
    </source>
</evidence>
<dbReference type="Gene3D" id="2.40.160.50">
    <property type="entry name" value="membrane protein fhac: a member of the omp85/tpsb transporter family"/>
    <property type="match status" value="1"/>
</dbReference>
<dbReference type="GO" id="GO:0071709">
    <property type="term" value="P:membrane assembly"/>
    <property type="evidence" value="ECO:0007669"/>
    <property type="project" value="InterPro"/>
</dbReference>
<reference evidence="8" key="1">
    <citation type="submission" date="2016-10" db="EMBL/GenBank/DDBJ databases">
        <title>Sequence of Gallionella enrichment culture.</title>
        <authorList>
            <person name="Poehlein A."/>
            <person name="Muehling M."/>
            <person name="Daniel R."/>
        </authorList>
    </citation>
    <scope>NUCLEOTIDE SEQUENCE</scope>
</reference>
<keyword evidence="3" id="KW-0812">Transmembrane</keyword>
<keyword evidence="2" id="KW-1134">Transmembrane beta strand</keyword>
<dbReference type="EMBL" id="MLJW01000053">
    <property type="protein sequence ID" value="OIR05017.1"/>
    <property type="molecule type" value="Genomic_DNA"/>
</dbReference>
<sequence length="940" mass="106144">MLKQLLKAANYAILSATIFINNHKRMQKVYKFLVLAFVASFISSLVYSQEKTSDTTITSIDADLINILNQKIPKKYKIADIKVVGNRYFDENLLLSIASINVGDEITIPGGDNISKAITKLWAQNYFSNVQIYFTKLEGKNISLEIDVTERPRLAKFYFRGVRKGESDDLLSKAGLVSGRVVTENMKRSTVDAINKYYAEKGFQNIKVRIDEKKDTSITNSVTLVFNISKGVKVRINNINIAGNNIAESKIKKQFKGTKEQMRLTLYPPEDFGGFIAPNRYTFDDYLKEKGFLTFSQTKKVLRPYVRLNLLAAAKFNDKKYQEDKEKLLDYYNSLGYRDAVIERDTVYHNPAGALNIDMKVSEGHKYYFGNITWRGNTKYPDSLLSTVLGIKKGDIYNLNLLNKKLGKGGGPPEGADVNSIYMDDGYLFFHTDPVETAVYNDTIDYEIRIVEGPQATIKNIRISGNDKTKEYVIRREIRTIPGEKFSRSDLMRSVREIGQLNFFNAEKIVPTPVPNPEDGTVDINYSVEEKSSDQLELSAGWGGMIGLTGTLGVTFNNFSIRNIWKKSAWDPLPMGDGQKLSVRVQSNGKAFRSYNASFTEPWLGGKKRNSFTVSIYDTKFSNAYDPRTGTYTTAAANSSYLRTSGATVSLGKQLNWPDNYFSASIGLSFVRYELVNYYISPVNLPGFNNGFSHNLSLKLGIQRNATLGNPMFPSGGSNYILSLQVTPPFSSIDPNLITQANPYSWVEYHKWRFNSEWYVPLTNMHGAEHNKALVLKVAAKYGFIGRFNPKLQISPFERFQLGDAGLNNQYALLGYDIISQRGYPVYQTSDVKVNPDQSGASQYFTMFNKYVMELRYPLSLNPSSTIYALGFFEAANGWYDIKDYNPFQLRRSVGLGMRFFLPMFGLLGFDYGIGLDRIAPGVPLKNASKFTFMLGFEPE</sequence>
<dbReference type="InterPro" id="IPR023707">
    <property type="entry name" value="OM_assembly_BamA"/>
</dbReference>
<dbReference type="InterPro" id="IPR034746">
    <property type="entry name" value="POTRA"/>
</dbReference>
<gene>
    <name evidence="8" type="primary">bamA_3</name>
    <name evidence="8" type="ORF">GALL_128330</name>
</gene>
<comment type="caution">
    <text evidence="8">The sequence shown here is derived from an EMBL/GenBank/DDBJ whole genome shotgun (WGS) entry which is preliminary data.</text>
</comment>
<dbReference type="PANTHER" id="PTHR12815:SF47">
    <property type="entry name" value="TRANSLOCATION AND ASSEMBLY MODULE SUBUNIT TAMA"/>
    <property type="match status" value="1"/>
</dbReference>
<protein>
    <submittedName>
        <fullName evidence="8">Outer membrane protein assembly factor BamA</fullName>
    </submittedName>
</protein>
<dbReference type="PIRSF" id="PIRSF006076">
    <property type="entry name" value="OM_assembly_OMP85"/>
    <property type="match status" value="1"/>
</dbReference>
<evidence type="ECO:0000256" key="3">
    <source>
        <dbReference type="ARBA" id="ARBA00022692"/>
    </source>
</evidence>
<dbReference type="GO" id="GO:0019867">
    <property type="term" value="C:outer membrane"/>
    <property type="evidence" value="ECO:0007669"/>
    <property type="project" value="InterPro"/>
</dbReference>
<evidence type="ECO:0000256" key="1">
    <source>
        <dbReference type="ARBA" id="ARBA00004370"/>
    </source>
</evidence>
<organism evidence="8">
    <name type="scientific">mine drainage metagenome</name>
    <dbReference type="NCBI Taxonomy" id="410659"/>
    <lineage>
        <taxon>unclassified sequences</taxon>
        <taxon>metagenomes</taxon>
        <taxon>ecological metagenomes</taxon>
    </lineage>
</organism>
<evidence type="ECO:0000256" key="4">
    <source>
        <dbReference type="ARBA" id="ARBA00022729"/>
    </source>
</evidence>
<dbReference type="InterPro" id="IPR039910">
    <property type="entry name" value="D15-like"/>
</dbReference>
<evidence type="ECO:0000259" key="7">
    <source>
        <dbReference type="PROSITE" id="PS51779"/>
    </source>
</evidence>
<evidence type="ECO:0000256" key="6">
    <source>
        <dbReference type="ARBA" id="ARBA00023237"/>
    </source>
</evidence>
<dbReference type="AlphaFoldDB" id="A0A1J5S924"/>
<evidence type="ECO:0000256" key="5">
    <source>
        <dbReference type="ARBA" id="ARBA00023136"/>
    </source>
</evidence>
<proteinExistence type="predicted"/>
<dbReference type="PROSITE" id="PS51779">
    <property type="entry name" value="POTRA"/>
    <property type="match status" value="2"/>
</dbReference>
<dbReference type="PANTHER" id="PTHR12815">
    <property type="entry name" value="SORTING AND ASSEMBLY MACHINERY SAMM50 PROTEIN FAMILY MEMBER"/>
    <property type="match status" value="1"/>
</dbReference>
<accession>A0A1J5S924</accession>
<keyword evidence="6" id="KW-0998">Cell outer membrane</keyword>
<dbReference type="Gene3D" id="3.10.20.310">
    <property type="entry name" value="membrane protein fhac"/>
    <property type="match status" value="5"/>
</dbReference>
<evidence type="ECO:0000256" key="2">
    <source>
        <dbReference type="ARBA" id="ARBA00022452"/>
    </source>
</evidence>
<keyword evidence="5" id="KW-0472">Membrane</keyword>
<dbReference type="InterPro" id="IPR010827">
    <property type="entry name" value="BamA/TamA_POTRA"/>
</dbReference>
<keyword evidence="4" id="KW-0732">Signal</keyword>
<dbReference type="Pfam" id="PF07244">
    <property type="entry name" value="POTRA"/>
    <property type="match status" value="5"/>
</dbReference>
<feature type="domain" description="POTRA" evidence="7">
    <location>
        <begin position="456"/>
        <end position="531"/>
    </location>
</feature>
<name>A0A1J5S924_9ZZZZ</name>